<evidence type="ECO:0000313" key="2">
    <source>
        <dbReference type="Proteomes" id="UP000029224"/>
    </source>
</evidence>
<proteinExistence type="predicted"/>
<dbReference type="EMBL" id="BBMT01000006">
    <property type="protein sequence ID" value="GAL35339.1"/>
    <property type="molecule type" value="Genomic_DNA"/>
</dbReference>
<protein>
    <submittedName>
        <fullName evidence="1">Uncharacterized protein</fullName>
    </submittedName>
</protein>
<sequence>MIQLVEYLDIETQANLMIVTLVWLGKTTIRLAQGIQSYGKEIW</sequence>
<organism evidence="1 2">
    <name type="scientific">Vibrio maritimus</name>
    <dbReference type="NCBI Taxonomy" id="990268"/>
    <lineage>
        <taxon>Bacteria</taxon>
        <taxon>Pseudomonadati</taxon>
        <taxon>Pseudomonadota</taxon>
        <taxon>Gammaproteobacteria</taxon>
        <taxon>Vibrionales</taxon>
        <taxon>Vibrionaceae</taxon>
        <taxon>Vibrio</taxon>
    </lineage>
</organism>
<keyword evidence="2" id="KW-1185">Reference proteome</keyword>
<dbReference type="Proteomes" id="UP000029224">
    <property type="component" value="Unassembled WGS sequence"/>
</dbReference>
<dbReference type="AlphaFoldDB" id="A0A090T9A3"/>
<evidence type="ECO:0000313" key="1">
    <source>
        <dbReference type="EMBL" id="GAL35339.1"/>
    </source>
</evidence>
<name>A0A090T9A3_9VIBR</name>
<reference evidence="1 2" key="2">
    <citation type="submission" date="2014-09" db="EMBL/GenBank/DDBJ databases">
        <authorList>
            <consortium name="NBRP consortium"/>
            <person name="Sawabe T."/>
            <person name="Meirelles P."/>
            <person name="Nakanishi M."/>
            <person name="Sayaka M."/>
            <person name="Hattori M."/>
            <person name="Ohkuma M."/>
        </authorList>
    </citation>
    <scope>NUCLEOTIDE SEQUENCE [LARGE SCALE GENOMIC DNA]</scope>
    <source>
        <strain evidence="1 2">JCM 19240</strain>
    </source>
</reference>
<reference evidence="1 2" key="1">
    <citation type="submission" date="2014-09" db="EMBL/GenBank/DDBJ databases">
        <title>Vibrio maritimus JCM 19240. (C210) whole genome shotgun sequence.</title>
        <authorList>
            <person name="Sawabe T."/>
            <person name="Meirelles P."/>
            <person name="Nakanishi M."/>
            <person name="Sayaka M."/>
            <person name="Hattori M."/>
            <person name="Ohkuma M."/>
        </authorList>
    </citation>
    <scope>NUCLEOTIDE SEQUENCE [LARGE SCALE GENOMIC DNA]</scope>
    <source>
        <strain evidence="1 2">JCM 19240</strain>
    </source>
</reference>
<gene>
    <name evidence="1" type="ORF">JCM19240_3709</name>
</gene>
<comment type="caution">
    <text evidence="1">The sequence shown here is derived from an EMBL/GenBank/DDBJ whole genome shotgun (WGS) entry which is preliminary data.</text>
</comment>
<accession>A0A090T9A3</accession>